<dbReference type="RefSeq" id="WP_160648908.1">
    <property type="nucleotide sequence ID" value="NZ_RSEJ01000003.1"/>
</dbReference>
<dbReference type="Proteomes" id="UP000738517">
    <property type="component" value="Unassembled WGS sequence"/>
</dbReference>
<sequence length="114" mass="12775">MGVNVVTSQMDSEQAKSAMQTLLTNFLEQQQWTLAMPVAHWLAANGDDMACALRPQLHNYLDEYESALEALSVVPVVLRHNLVVRRAEASALYALGYHQLAREVLLRCPPEELL</sequence>
<keyword evidence="2" id="KW-1185">Reference proteome</keyword>
<proteinExistence type="predicted"/>
<dbReference type="EMBL" id="RSEJ01000003">
    <property type="protein sequence ID" value="NBI51849.1"/>
    <property type="molecule type" value="Genomic_DNA"/>
</dbReference>
<reference evidence="1 2" key="1">
    <citation type="journal article" date="2017" name="Int. J. Syst. Evol. Microbiol.">
        <title>Photobacterium alginatilyticum sp. nov., a marine bacterium isolated from bottom seawater.</title>
        <authorList>
            <person name="Wang X."/>
            <person name="Wang Y."/>
            <person name="Yang X."/>
            <person name="Sun H."/>
            <person name="Li B."/>
            <person name="Zhang X.H."/>
        </authorList>
    </citation>
    <scope>NUCLEOTIDE SEQUENCE [LARGE SCALE GENOMIC DNA]</scope>
    <source>
        <strain evidence="1 2">P03D4</strain>
    </source>
</reference>
<organism evidence="1 2">
    <name type="scientific">Photobacterium alginatilyticum</name>
    <dbReference type="NCBI Taxonomy" id="1775171"/>
    <lineage>
        <taxon>Bacteria</taxon>
        <taxon>Pseudomonadati</taxon>
        <taxon>Pseudomonadota</taxon>
        <taxon>Gammaproteobacteria</taxon>
        <taxon>Vibrionales</taxon>
        <taxon>Vibrionaceae</taxon>
        <taxon>Photobacterium</taxon>
    </lineage>
</organism>
<evidence type="ECO:0000313" key="1">
    <source>
        <dbReference type="EMBL" id="NBI51849.1"/>
    </source>
</evidence>
<accession>A0ABW9YDK3</accession>
<comment type="caution">
    <text evidence="1">The sequence shown here is derived from an EMBL/GenBank/DDBJ whole genome shotgun (WGS) entry which is preliminary data.</text>
</comment>
<protein>
    <submittedName>
        <fullName evidence="1">Uncharacterized protein</fullName>
    </submittedName>
</protein>
<evidence type="ECO:0000313" key="2">
    <source>
        <dbReference type="Proteomes" id="UP000738517"/>
    </source>
</evidence>
<gene>
    <name evidence="1" type="ORF">EIZ48_04580</name>
</gene>
<name>A0ABW9YDK3_9GAMM</name>